<dbReference type="OrthoDB" id="9806952at2"/>
<name>A0A379MPL0_9BACT</name>
<dbReference type="PANTHER" id="PTHR36442:SF1">
    <property type="entry name" value="CYCLIC-DI-AMP PHOSPHODIESTERASE PGPH"/>
    <property type="match status" value="1"/>
</dbReference>
<feature type="transmembrane region" description="Helical" evidence="1">
    <location>
        <begin position="362"/>
        <end position="383"/>
    </location>
</feature>
<dbReference type="Pfam" id="PF07698">
    <property type="entry name" value="7TM-7TMR_HD"/>
    <property type="match status" value="1"/>
</dbReference>
<dbReference type="InterPro" id="IPR006675">
    <property type="entry name" value="HDIG_dom"/>
</dbReference>
<evidence type="ECO:0000259" key="2">
    <source>
        <dbReference type="SMART" id="SM00471"/>
    </source>
</evidence>
<gene>
    <name evidence="3" type="ORF">NCTC11190_00613</name>
</gene>
<protein>
    <submittedName>
        <fullName evidence="3">Predicted HD superfamily hydrolase</fullName>
    </submittedName>
</protein>
<evidence type="ECO:0000313" key="3">
    <source>
        <dbReference type="EMBL" id="SUE33406.1"/>
    </source>
</evidence>
<dbReference type="STRING" id="880526.GCA_000427365_00833"/>
<dbReference type="InterPro" id="IPR052722">
    <property type="entry name" value="PgpH_phosphodiesterase"/>
</dbReference>
<keyword evidence="1" id="KW-0472">Membrane</keyword>
<dbReference type="RefSeq" id="WP_027290604.1">
    <property type="nucleotide sequence ID" value="NZ_CALVFX010000002.1"/>
</dbReference>
<dbReference type="InterPro" id="IPR011621">
    <property type="entry name" value="Metal-dep_PHydrolase_7TM_intra"/>
</dbReference>
<proteinExistence type="predicted"/>
<feature type="transmembrane region" description="Helical" evidence="1">
    <location>
        <begin position="395"/>
        <end position="415"/>
    </location>
</feature>
<keyword evidence="1" id="KW-1133">Transmembrane helix</keyword>
<organism evidence="3 4">
    <name type="scientific">Rikenella microfusus</name>
    <dbReference type="NCBI Taxonomy" id="28139"/>
    <lineage>
        <taxon>Bacteria</taxon>
        <taxon>Pseudomonadati</taxon>
        <taxon>Bacteroidota</taxon>
        <taxon>Bacteroidia</taxon>
        <taxon>Bacteroidales</taxon>
        <taxon>Rikenellaceae</taxon>
        <taxon>Rikenella</taxon>
    </lineage>
</organism>
<dbReference type="SMART" id="SM00471">
    <property type="entry name" value="HDc"/>
    <property type="match status" value="1"/>
</dbReference>
<dbReference type="InterPro" id="IPR003607">
    <property type="entry name" value="HD/PDEase_dom"/>
</dbReference>
<dbReference type="PANTHER" id="PTHR36442">
    <property type="entry name" value="CYCLIC-DI-AMP PHOSPHODIESTERASE PGPH"/>
    <property type="match status" value="1"/>
</dbReference>
<dbReference type="InterPro" id="IPR011624">
    <property type="entry name" value="Metal-dep_PHydrolase_7TM_extra"/>
</dbReference>
<sequence length="655" mass="73488">MIRKIALLAGLSLLITFLMPRRAALDFDFVPGETWESETLTAPFDIPVYKSPEQLASERKTLLEGFQPVFRLDTLVASVQLRNLTADLNADPRLTDEERLRVLDAFRSVYRKGIVSESERAAYADRMVRIDSAHMLQTCFAADLFTPSTAQAHLKAQGVDPELASRYLSPSLSYDASLNARLREQLLSRLSRTEGIVRMGEVIVSDGQMIDRHVATLLTSYRREYESRLGQGASGIVLFAGKLLIVASILTLSYVFFRYFSRKRFAGWKPLLFVFTLYAVMAALMAFVVRTQFLSPYIVPLPVVAILLLAFFDTRIAIFGNIAVILIASLFVRFSFEFFTVNFLAGTVGIFVVRHYYQRHSVFKAVGAVFLAGAAAYVAFLWMTSGTLNVDYTGVLWFVVSAFLMLAFYQLVYIFERLFGFVSDITLLELSDTNQPLLLQLAEKAPGTFQHSVQVASLAESAAKEIGANPLLARAGALYHDIGKMENPFYFVENQTGNFNPHSMLSPSQSASIVRSHVTEGIMLARKYRLPAVIQEFISGHHGTSKIYYFYAEEMQKHGSVERPEDFIYPGPKPVRREVAICMMADSVEAASRSLASYDRASIDALVEKIIDRQIAEHQFSQADLSFAEVTRIKELFKTRLNNIYHGRVSYPSAA</sequence>
<feature type="transmembrane region" description="Helical" evidence="1">
    <location>
        <begin position="271"/>
        <end position="288"/>
    </location>
</feature>
<dbReference type="AlphaFoldDB" id="A0A379MPL0"/>
<feature type="transmembrane region" description="Helical" evidence="1">
    <location>
        <begin position="294"/>
        <end position="311"/>
    </location>
</feature>
<dbReference type="NCBIfam" id="TIGR00277">
    <property type="entry name" value="HDIG"/>
    <property type="match status" value="1"/>
</dbReference>
<dbReference type="SUPFAM" id="SSF109604">
    <property type="entry name" value="HD-domain/PDEase-like"/>
    <property type="match status" value="1"/>
</dbReference>
<feature type="transmembrane region" description="Helical" evidence="1">
    <location>
        <begin position="236"/>
        <end position="259"/>
    </location>
</feature>
<dbReference type="EMBL" id="UGVL01000001">
    <property type="protein sequence ID" value="SUE33406.1"/>
    <property type="molecule type" value="Genomic_DNA"/>
</dbReference>
<keyword evidence="1" id="KW-0812">Transmembrane</keyword>
<feature type="transmembrane region" description="Helical" evidence="1">
    <location>
        <begin position="316"/>
        <end position="332"/>
    </location>
</feature>
<dbReference type="Proteomes" id="UP000255233">
    <property type="component" value="Unassembled WGS sequence"/>
</dbReference>
<dbReference type="CDD" id="cd00077">
    <property type="entry name" value="HDc"/>
    <property type="match status" value="1"/>
</dbReference>
<feature type="domain" description="HD/PDEase" evidence="2">
    <location>
        <begin position="444"/>
        <end position="600"/>
    </location>
</feature>
<dbReference type="Pfam" id="PF07697">
    <property type="entry name" value="7TMR-HDED"/>
    <property type="match status" value="1"/>
</dbReference>
<dbReference type="Gene3D" id="1.10.3210.10">
    <property type="entry name" value="Hypothetical protein af1432"/>
    <property type="match status" value="1"/>
</dbReference>
<dbReference type="Pfam" id="PF01966">
    <property type="entry name" value="HD"/>
    <property type="match status" value="1"/>
</dbReference>
<dbReference type="GO" id="GO:0016787">
    <property type="term" value="F:hydrolase activity"/>
    <property type="evidence" value="ECO:0007669"/>
    <property type="project" value="UniProtKB-KW"/>
</dbReference>
<reference evidence="3 4" key="1">
    <citation type="submission" date="2018-06" db="EMBL/GenBank/DDBJ databases">
        <authorList>
            <consortium name="Pathogen Informatics"/>
            <person name="Doyle S."/>
        </authorList>
    </citation>
    <scope>NUCLEOTIDE SEQUENCE [LARGE SCALE GENOMIC DNA]</scope>
    <source>
        <strain evidence="3 4">NCTC11190</strain>
    </source>
</reference>
<evidence type="ECO:0000313" key="4">
    <source>
        <dbReference type="Proteomes" id="UP000255233"/>
    </source>
</evidence>
<keyword evidence="4" id="KW-1185">Reference proteome</keyword>
<accession>A0A379MPL0</accession>
<dbReference type="InterPro" id="IPR006674">
    <property type="entry name" value="HD_domain"/>
</dbReference>
<evidence type="ECO:0000256" key="1">
    <source>
        <dbReference type="SAM" id="Phobius"/>
    </source>
</evidence>
<feature type="transmembrane region" description="Helical" evidence="1">
    <location>
        <begin position="338"/>
        <end position="357"/>
    </location>
</feature>
<keyword evidence="3" id="KW-0378">Hydrolase</keyword>